<dbReference type="PANTHER" id="PTHR30033:SF1">
    <property type="entry name" value="FLAGELLAR HOOK-ASSOCIATED PROTEIN 1"/>
    <property type="match status" value="1"/>
</dbReference>
<dbReference type="GO" id="GO:0005576">
    <property type="term" value="C:extracellular region"/>
    <property type="evidence" value="ECO:0007669"/>
    <property type="project" value="UniProtKB-SubCell"/>
</dbReference>
<evidence type="ECO:0000256" key="1">
    <source>
        <dbReference type="ARBA" id="ARBA00004117"/>
    </source>
</evidence>
<feature type="domain" description="Flagellar basal body rod protein N-terminal" evidence="7">
    <location>
        <begin position="7"/>
        <end position="36"/>
    </location>
</feature>
<reference evidence="10 11" key="1">
    <citation type="journal article" date="2014" name="Genome Announc.">
        <title>Draft Genome Sequence of Magnetospirillum sp. Strain SO-1, a Freshwater Magnetotactic Bacterium Isolated from the Ol'khovka River, Russia.</title>
        <authorList>
            <person name="Grouzdev D.S."/>
            <person name="Dziuba M.V."/>
            <person name="Sukhacheva M.S."/>
            <person name="Mardanov A.V."/>
            <person name="Beletskiy A.V."/>
            <person name="Kuznetsov B.B."/>
            <person name="Skryabin K.G."/>
        </authorList>
    </citation>
    <scope>NUCLEOTIDE SEQUENCE [LARGE SCALE GENOMIC DNA]</scope>
    <source>
        <strain evidence="10 11">SO-1</strain>
    </source>
</reference>
<dbReference type="GO" id="GO:0005198">
    <property type="term" value="F:structural molecule activity"/>
    <property type="evidence" value="ECO:0007669"/>
    <property type="project" value="InterPro"/>
</dbReference>
<dbReference type="InterPro" id="IPR010930">
    <property type="entry name" value="Flg_bb/hook_C_dom"/>
</dbReference>
<comment type="subcellular location">
    <subcellularLocation>
        <location evidence="1">Bacterial flagellum basal body</location>
    </subcellularLocation>
    <subcellularLocation>
        <location evidence="2">Secreted</location>
    </subcellularLocation>
</comment>
<gene>
    <name evidence="10" type="ORF">H261_14565</name>
</gene>
<keyword evidence="6" id="KW-0975">Bacterial flagellum</keyword>
<dbReference type="PANTHER" id="PTHR30033">
    <property type="entry name" value="FLAGELLAR HOOK-ASSOCIATED PROTEIN 1"/>
    <property type="match status" value="1"/>
</dbReference>
<dbReference type="STRING" id="1244869.H261_14565"/>
<comment type="caution">
    <text evidence="10">The sequence shown here is derived from an EMBL/GenBank/DDBJ whole genome shotgun (WGS) entry which is preliminary data.</text>
</comment>
<dbReference type="PATRIC" id="fig|1244869.3.peg.2932"/>
<keyword evidence="10" id="KW-0282">Flagellum</keyword>
<evidence type="ECO:0000259" key="7">
    <source>
        <dbReference type="Pfam" id="PF00460"/>
    </source>
</evidence>
<evidence type="ECO:0000256" key="2">
    <source>
        <dbReference type="ARBA" id="ARBA00004613"/>
    </source>
</evidence>
<feature type="domain" description="Flagellar hook-associated protein FlgK helical" evidence="9">
    <location>
        <begin position="91"/>
        <end position="318"/>
    </location>
</feature>
<keyword evidence="10" id="KW-0966">Cell projection</keyword>
<keyword evidence="11" id="KW-1185">Reference proteome</keyword>
<evidence type="ECO:0000259" key="9">
    <source>
        <dbReference type="Pfam" id="PF22638"/>
    </source>
</evidence>
<dbReference type="AlphaFoldDB" id="M2Y816"/>
<evidence type="ECO:0000256" key="4">
    <source>
        <dbReference type="ARBA" id="ARBA00016244"/>
    </source>
</evidence>
<evidence type="ECO:0000313" key="11">
    <source>
        <dbReference type="Proteomes" id="UP000011744"/>
    </source>
</evidence>
<dbReference type="eggNOG" id="COG1256">
    <property type="taxonomic scope" value="Bacteria"/>
</dbReference>
<dbReference type="Pfam" id="PF00460">
    <property type="entry name" value="Flg_bb_rod"/>
    <property type="match status" value="1"/>
</dbReference>
<dbReference type="GO" id="GO:0009424">
    <property type="term" value="C:bacterial-type flagellum hook"/>
    <property type="evidence" value="ECO:0007669"/>
    <property type="project" value="InterPro"/>
</dbReference>
<keyword evidence="10" id="KW-0969">Cilium</keyword>
<dbReference type="InterPro" id="IPR002371">
    <property type="entry name" value="FlgK"/>
</dbReference>
<dbReference type="eggNOG" id="COG4786">
    <property type="taxonomic scope" value="Bacteria"/>
</dbReference>
<sequence>MSLTLGLNSALSGLLTNQKGLDVISQNVVNVNTKGYVRKEMVPESRVVNGVGAGVQQGALVRNVDEGLMRDIRRQTATQGALDVTQTYYPRVQDLFGTVGKSNSISHQIEQLQASFETLATQVNTPAFQSSVVQTAKDMTGQFNEMTYHMQNLRLEADRAIQDTTGLVNKQLEDIFDLNQKIVRNNAIGGDIGDLQDKRDNALTSLSKYMDIQYFERGDGSIGVYTKTGKTLVDKGPAVMTHVSTTITDAWMTAAGGNFNELTLSTSDALDIGDDINDGQLRALLDVRDTIIPNLQAQMDEVAAKLKDTINQVHNRGTVFPTQNSKMVGTRQLVDPNNPTLNGSNPQRIWFSGDDDTTIALFDTDGDQVASTTLRTIMSSTSYTDAAGAATALDMSDDAATLGVKMTDVAAKIQSWMRQQSYQGNLMTSASASVTTGTLVLDTGVPAVTLAFRDQEATAAGSDATDARINFDVDGDNKADKQVAGFANFFGLNDFFTTTVPNSLLDSDVVAQDFTLSTARSFTISDPTGKIGNTIAMAAGSSLYDIAKKINAQTQTNESATLSSSSMTTTAATSITINDANGQVTQLTIGAGVITLKDIADAINAKGTSAQAAAVQEGPNAYRLRIWDSRGVPLEVGVSGGTIGTSDMEAHLGLQQSQLVEASVIPEGFGYRLRIRQTSDRELFLGATPDNLTPSGSFITELSMHTASTRKAGVIEVRTDIQGSPAKVSRGAMQYNTDLGKYFLSEGDNTTALALGGAMSSKIQMATAGSLYAGSYNFAEHAAASIAQVSTDASHSKDRLDYQTTLGQALNSQYASTSGVNLDEEVANMINFQQAYSASAKVISTLQEMLDILVNIVK</sequence>
<dbReference type="Pfam" id="PF22638">
    <property type="entry name" value="FlgK_D1"/>
    <property type="match status" value="1"/>
</dbReference>
<name>M2Y816_9PROT</name>
<comment type="similarity">
    <text evidence="3">Belongs to the flagella basal body rod proteins family.</text>
</comment>
<dbReference type="Pfam" id="PF06429">
    <property type="entry name" value="Flg_bbr_C"/>
    <property type="match status" value="1"/>
</dbReference>
<feature type="domain" description="Flagellar basal-body/hook protein C-terminal" evidence="8">
    <location>
        <begin position="812"/>
        <end position="855"/>
    </location>
</feature>
<evidence type="ECO:0000256" key="6">
    <source>
        <dbReference type="ARBA" id="ARBA00023143"/>
    </source>
</evidence>
<accession>M2Y816</accession>
<evidence type="ECO:0000259" key="8">
    <source>
        <dbReference type="Pfam" id="PF06429"/>
    </source>
</evidence>
<keyword evidence="5" id="KW-0964">Secreted</keyword>
<dbReference type="OrthoDB" id="7181295at2"/>
<dbReference type="Proteomes" id="UP000011744">
    <property type="component" value="Unassembled WGS sequence"/>
</dbReference>
<protein>
    <recommendedName>
        <fullName evidence="4">Flagellar hook-associated protein 1</fullName>
    </recommendedName>
</protein>
<proteinExistence type="inferred from homology"/>
<dbReference type="GO" id="GO:0044780">
    <property type="term" value="P:bacterial-type flagellum assembly"/>
    <property type="evidence" value="ECO:0007669"/>
    <property type="project" value="InterPro"/>
</dbReference>
<dbReference type="InterPro" id="IPR001444">
    <property type="entry name" value="Flag_bb_rod_N"/>
</dbReference>
<dbReference type="GO" id="GO:0009425">
    <property type="term" value="C:bacterial-type flagellum basal body"/>
    <property type="evidence" value="ECO:0007669"/>
    <property type="project" value="UniProtKB-SubCell"/>
</dbReference>
<dbReference type="InterPro" id="IPR053927">
    <property type="entry name" value="FlgK_helical"/>
</dbReference>
<dbReference type="RefSeq" id="WP_008618842.1">
    <property type="nucleotide sequence ID" value="NZ_AONQ01000040.1"/>
</dbReference>
<dbReference type="NCBIfam" id="TIGR02492">
    <property type="entry name" value="flgK_ends"/>
    <property type="match status" value="1"/>
</dbReference>
<evidence type="ECO:0000313" key="10">
    <source>
        <dbReference type="EMBL" id="EME69186.1"/>
    </source>
</evidence>
<organism evidence="10 11">
    <name type="scientific">Paramagnetospirillum caucaseum</name>
    <dbReference type="NCBI Taxonomy" id="1244869"/>
    <lineage>
        <taxon>Bacteria</taxon>
        <taxon>Pseudomonadati</taxon>
        <taxon>Pseudomonadota</taxon>
        <taxon>Alphaproteobacteria</taxon>
        <taxon>Rhodospirillales</taxon>
        <taxon>Magnetospirillaceae</taxon>
        <taxon>Paramagnetospirillum</taxon>
    </lineage>
</organism>
<dbReference type="EMBL" id="AONQ01000040">
    <property type="protein sequence ID" value="EME69186.1"/>
    <property type="molecule type" value="Genomic_DNA"/>
</dbReference>
<evidence type="ECO:0000256" key="5">
    <source>
        <dbReference type="ARBA" id="ARBA00022525"/>
    </source>
</evidence>
<evidence type="ECO:0000256" key="3">
    <source>
        <dbReference type="ARBA" id="ARBA00009677"/>
    </source>
</evidence>